<dbReference type="GO" id="GO:0003676">
    <property type="term" value="F:nucleic acid binding"/>
    <property type="evidence" value="ECO:0007669"/>
    <property type="project" value="InterPro"/>
</dbReference>
<evidence type="ECO:0000313" key="5">
    <source>
        <dbReference type="Proteomes" id="UP000199400"/>
    </source>
</evidence>
<dbReference type="SUPFAM" id="SSF53098">
    <property type="entry name" value="Ribonuclease H-like"/>
    <property type="match status" value="1"/>
</dbReference>
<keyword evidence="5" id="KW-1185">Reference proteome</keyword>
<dbReference type="Pfam" id="PF22483">
    <property type="entry name" value="Mu-transpos_C_2"/>
    <property type="match status" value="1"/>
</dbReference>
<feature type="compositionally biased region" description="Acidic residues" evidence="2">
    <location>
        <begin position="501"/>
        <end position="511"/>
    </location>
</feature>
<organism evidence="4 5">
    <name type="scientific">Nannocystis exedens</name>
    <dbReference type="NCBI Taxonomy" id="54"/>
    <lineage>
        <taxon>Bacteria</taxon>
        <taxon>Pseudomonadati</taxon>
        <taxon>Myxococcota</taxon>
        <taxon>Polyangia</taxon>
        <taxon>Nannocystales</taxon>
        <taxon>Nannocystaceae</taxon>
        <taxon>Nannocystis</taxon>
    </lineage>
</organism>
<dbReference type="PANTHER" id="PTHR35004">
    <property type="entry name" value="TRANSPOSASE RV3428C-RELATED"/>
    <property type="match status" value="1"/>
</dbReference>
<evidence type="ECO:0000313" key="4">
    <source>
        <dbReference type="EMBL" id="SFF37065.1"/>
    </source>
</evidence>
<dbReference type="InterPro" id="IPR012337">
    <property type="entry name" value="RNaseH-like_sf"/>
</dbReference>
<feature type="compositionally biased region" description="Basic and acidic residues" evidence="2">
    <location>
        <begin position="491"/>
        <end position="500"/>
    </location>
</feature>
<dbReference type="Gene3D" id="3.30.420.10">
    <property type="entry name" value="Ribonuclease H-like superfamily/Ribonuclease H"/>
    <property type="match status" value="1"/>
</dbReference>
<feature type="compositionally biased region" description="Basic and acidic residues" evidence="2">
    <location>
        <begin position="472"/>
        <end position="484"/>
    </location>
</feature>
<evidence type="ECO:0000259" key="3">
    <source>
        <dbReference type="PROSITE" id="PS50994"/>
    </source>
</evidence>
<comment type="similarity">
    <text evidence="1">Belongs to the transposase IS21/IS408/IS1162 family.</text>
</comment>
<dbReference type="OrthoDB" id="9798623at2"/>
<dbReference type="AlphaFoldDB" id="A0A1I2I3Z6"/>
<accession>A0A1I2I3Z6</accession>
<dbReference type="InterPro" id="IPR036397">
    <property type="entry name" value="RNaseH_sf"/>
</dbReference>
<dbReference type="RefSeq" id="WP_096332367.1">
    <property type="nucleotide sequence ID" value="NZ_FOMX01000055.1"/>
</dbReference>
<dbReference type="Gene3D" id="1.10.10.60">
    <property type="entry name" value="Homeodomain-like"/>
    <property type="match status" value="1"/>
</dbReference>
<dbReference type="NCBIfam" id="NF033546">
    <property type="entry name" value="transpos_IS21"/>
    <property type="match status" value="1"/>
</dbReference>
<dbReference type="PANTHER" id="PTHR35004:SF7">
    <property type="entry name" value="INTEGRASE PROTEIN"/>
    <property type="match status" value="1"/>
</dbReference>
<sequence length="511" mass="58080">MLDHETRTTILKLHREGHGAKAIARAVRISRNAVRRVLRSGSAEVPTLERPEQLAPHLDRVRQLHGACVGNLVRVHEELAAAGITTAYSCLTAFCRRHQIGHSPKEPAGRYHFEPGEEMQHDTSPHTIRVGDRERRYHCASLVLCYSRMIYAQVYPRWTRFECRVFLTEAIVALGGAASRCMLDNSSVIIARGRGADAVPADAMRALGERFGFRFVAHAVGDANRSARVERPFSYIENNFYPGRTFADDDDLNEQLRAWCDRVNRKPRRTLPRPPIELWAAEQPALRPLPIYVPEVYDVHPRRVDVEGYVNLHHNRYSVPAALIGRQVEVRETAQRIRIYDGHRLLGDHHRLAPGEGLRSTLAEHREDRRWRSAPVPHSPEERLLRATDKSLDALCDLLRRRHGGGAVRAIRRLHRIYLDYPTEPLVTAVRQAVEYGLWDLGRLESMVLRAVAGDFFRLPTRADRPPSSTPTEEKSCDPKDSTKQEPTPGPERHEPAGDRDDVEPEPPIEP</sequence>
<reference evidence="5" key="1">
    <citation type="submission" date="2016-10" db="EMBL/GenBank/DDBJ databases">
        <authorList>
            <person name="Varghese N."/>
            <person name="Submissions S."/>
        </authorList>
    </citation>
    <scope>NUCLEOTIDE SEQUENCE [LARGE SCALE GENOMIC DNA]</scope>
    <source>
        <strain evidence="5">ATCC 25963</strain>
    </source>
</reference>
<feature type="domain" description="Integrase catalytic" evidence="3">
    <location>
        <begin position="111"/>
        <end position="283"/>
    </location>
</feature>
<dbReference type="STRING" id="54.SAMN02745121_08425"/>
<dbReference type="GO" id="GO:0015074">
    <property type="term" value="P:DNA integration"/>
    <property type="evidence" value="ECO:0007669"/>
    <property type="project" value="InterPro"/>
</dbReference>
<dbReference type="InterPro" id="IPR001584">
    <property type="entry name" value="Integrase_cat-core"/>
</dbReference>
<proteinExistence type="inferred from homology"/>
<gene>
    <name evidence="4" type="ORF">SAMN02745121_08425</name>
</gene>
<evidence type="ECO:0000256" key="2">
    <source>
        <dbReference type="SAM" id="MobiDB-lite"/>
    </source>
</evidence>
<dbReference type="PROSITE" id="PS50994">
    <property type="entry name" value="INTEGRASE"/>
    <property type="match status" value="1"/>
</dbReference>
<name>A0A1I2I3Z6_9BACT</name>
<dbReference type="Proteomes" id="UP000199400">
    <property type="component" value="Unassembled WGS sequence"/>
</dbReference>
<protein>
    <submittedName>
        <fullName evidence="4">Transposase</fullName>
    </submittedName>
</protein>
<dbReference type="EMBL" id="FOMX01000055">
    <property type="protein sequence ID" value="SFF37065.1"/>
    <property type="molecule type" value="Genomic_DNA"/>
</dbReference>
<feature type="region of interest" description="Disordered" evidence="2">
    <location>
        <begin position="459"/>
        <end position="511"/>
    </location>
</feature>
<evidence type="ECO:0000256" key="1">
    <source>
        <dbReference type="ARBA" id="ARBA00009277"/>
    </source>
</evidence>
<dbReference type="InterPro" id="IPR054353">
    <property type="entry name" value="IstA-like_C"/>
</dbReference>